<dbReference type="Pfam" id="PF13499">
    <property type="entry name" value="EF-hand_7"/>
    <property type="match status" value="1"/>
</dbReference>
<protein>
    <recommendedName>
        <fullName evidence="4">EF-hand domain-containing protein</fullName>
    </recommendedName>
</protein>
<dbReference type="Proteomes" id="UP000574390">
    <property type="component" value="Unassembled WGS sequence"/>
</dbReference>
<dbReference type="Gene3D" id="1.10.238.10">
    <property type="entry name" value="EF-hand"/>
    <property type="match status" value="2"/>
</dbReference>
<feature type="domain" description="EF-hand" evidence="4">
    <location>
        <begin position="45"/>
        <end position="80"/>
    </location>
</feature>
<dbReference type="SMART" id="SM00054">
    <property type="entry name" value="EFh"/>
    <property type="match status" value="2"/>
</dbReference>
<keyword evidence="3" id="KW-0106">Calcium</keyword>
<feature type="domain" description="EF-hand" evidence="4">
    <location>
        <begin position="83"/>
        <end position="118"/>
    </location>
</feature>
<evidence type="ECO:0000256" key="2">
    <source>
        <dbReference type="ARBA" id="ARBA00022737"/>
    </source>
</evidence>
<dbReference type="InterPro" id="IPR018247">
    <property type="entry name" value="EF_Hand_1_Ca_BS"/>
</dbReference>
<comment type="caution">
    <text evidence="5">The sequence shown here is derived from an EMBL/GenBank/DDBJ whole genome shotgun (WGS) entry which is preliminary data.</text>
</comment>
<evidence type="ECO:0000256" key="1">
    <source>
        <dbReference type="ARBA" id="ARBA00022723"/>
    </source>
</evidence>
<dbReference type="PROSITE" id="PS50222">
    <property type="entry name" value="EF_HAND_2"/>
    <property type="match status" value="2"/>
</dbReference>
<sequence length="744" mass="85749">MQSVFRMLGKSAASGRKGQIMDDEDDFEVEYSQFLAAAVHMRSEMFRDRMREIFGRFDIDGNGTISEDELKTILSHSPSTGDDLDAEVADLLAKFDKDGNGVIDYEEFLAAMDDDEGSRDKTWVFTDKRLAEVAAAWAGYVAKQKVSRETLRERAHLKPTRRALLAWLQLTRAVALPRTWEAIRASRLAGRCLSKWSGIYLDRRRCWEHAYELRRKQRMRHFERWYRATRVTRVGERVELILKWSKLLSAFNWWKDLSSGRRKQRSLRCLFRLWKSLGRTSSRLSQLACRIKTARQRSITRRALHAWANSGTRYSEHAKRLVEFVTDRVILDWREIQRSTPPSHRPPHRLSRSLDDWQRLAGRLGDAAAWELCGTSKLLREFDEGPLAEALKCTREVYLMRNYANLCLWTIVSAAFLRPTPSPSSHLEFYKDLYYPWAVKEGPICFNQTLCPRYPNYTWDDYFEYLLDKGVKNFVFGGLMMVRSDIRFILEYNTTSRWNRTGFMALKRRVQARGGRILGNMLDAQGMYGKPFNKTLFRNNVAKFAKHFPVDGFRIAEFLPYSGQTAEHVKEALEAINELGLISSIRLQPGKLDAFAKGKVGRIANTTFLSLWPRYNDNNDTAAFNTDRFAVQAILNASAAGVDPAKIVLEVPLLARSNYGSADVGYSMLIYVDHANPQGNGRWHNKYGGDYYFFSQPRAVKKIKLAHEHGLHGISLQASLAEQARADLFPWNNYSLFHAIVENM</sequence>
<dbReference type="AlphaFoldDB" id="A0A7J6RK44"/>
<proteinExistence type="predicted"/>
<dbReference type="SUPFAM" id="SSF47473">
    <property type="entry name" value="EF-hand"/>
    <property type="match status" value="1"/>
</dbReference>
<dbReference type="SUPFAM" id="SSF51445">
    <property type="entry name" value="(Trans)glycosidases"/>
    <property type="match status" value="1"/>
</dbReference>
<evidence type="ECO:0000313" key="5">
    <source>
        <dbReference type="EMBL" id="KAF4720857.1"/>
    </source>
</evidence>
<dbReference type="InterPro" id="IPR017853">
    <property type="entry name" value="GH"/>
</dbReference>
<dbReference type="InterPro" id="IPR002048">
    <property type="entry name" value="EF_hand_dom"/>
</dbReference>
<dbReference type="PANTHER" id="PTHR45942">
    <property type="entry name" value="PROTEIN PHOSPATASE 3 REGULATORY SUBUNIT B ALPHA ISOFORM TYPE 1"/>
    <property type="match status" value="1"/>
</dbReference>
<dbReference type="InterPro" id="IPR011992">
    <property type="entry name" value="EF-hand-dom_pair"/>
</dbReference>
<dbReference type="GO" id="GO:0005509">
    <property type="term" value="F:calcium ion binding"/>
    <property type="evidence" value="ECO:0007669"/>
    <property type="project" value="InterPro"/>
</dbReference>
<evidence type="ECO:0000313" key="6">
    <source>
        <dbReference type="Proteomes" id="UP000574390"/>
    </source>
</evidence>
<reference evidence="5 6" key="1">
    <citation type="submission" date="2020-04" db="EMBL/GenBank/DDBJ databases">
        <title>Perkinsus olseni comparative genomics.</title>
        <authorList>
            <person name="Bogema D.R."/>
        </authorList>
    </citation>
    <scope>NUCLEOTIDE SEQUENCE [LARGE SCALE GENOMIC DNA]</scope>
    <source>
        <strain evidence="5">ATCC PRA-205</strain>
    </source>
</reference>
<keyword evidence="1" id="KW-0479">Metal-binding</keyword>
<dbReference type="EMBL" id="JABANM010021661">
    <property type="protein sequence ID" value="KAF4720857.1"/>
    <property type="molecule type" value="Genomic_DNA"/>
</dbReference>
<dbReference type="CDD" id="cd00051">
    <property type="entry name" value="EFh"/>
    <property type="match status" value="1"/>
</dbReference>
<organism evidence="5 6">
    <name type="scientific">Perkinsus olseni</name>
    <name type="common">Perkinsus atlanticus</name>
    <dbReference type="NCBI Taxonomy" id="32597"/>
    <lineage>
        <taxon>Eukaryota</taxon>
        <taxon>Sar</taxon>
        <taxon>Alveolata</taxon>
        <taxon>Perkinsozoa</taxon>
        <taxon>Perkinsea</taxon>
        <taxon>Perkinsida</taxon>
        <taxon>Perkinsidae</taxon>
        <taxon>Perkinsus</taxon>
    </lineage>
</organism>
<accession>A0A7J6RK44</accession>
<evidence type="ECO:0000256" key="3">
    <source>
        <dbReference type="ARBA" id="ARBA00022837"/>
    </source>
</evidence>
<keyword evidence="2" id="KW-0677">Repeat</keyword>
<name>A0A7J6RK44_PEROL</name>
<dbReference type="PROSITE" id="PS00018">
    <property type="entry name" value="EF_HAND_1"/>
    <property type="match status" value="2"/>
</dbReference>
<evidence type="ECO:0000259" key="4">
    <source>
        <dbReference type="PROSITE" id="PS50222"/>
    </source>
</evidence>
<gene>
    <name evidence="5" type="ORF">FOZ62_024381</name>
</gene>